<name>A0A5M6A3U7_9BACE</name>
<dbReference type="GO" id="GO:0003677">
    <property type="term" value="F:DNA binding"/>
    <property type="evidence" value="ECO:0007669"/>
    <property type="project" value="UniProtKB-KW"/>
</dbReference>
<dbReference type="GO" id="GO:0009307">
    <property type="term" value="P:DNA restriction-modification system"/>
    <property type="evidence" value="ECO:0007669"/>
    <property type="project" value="UniProtKB-KW"/>
</dbReference>
<keyword evidence="3" id="KW-0238">DNA-binding</keyword>
<dbReference type="Pfam" id="PF01420">
    <property type="entry name" value="Methylase_S"/>
    <property type="match status" value="1"/>
</dbReference>
<dbReference type="PANTHER" id="PTHR30408:SF13">
    <property type="entry name" value="TYPE I RESTRICTION ENZYME HINDI SPECIFICITY SUBUNIT"/>
    <property type="match status" value="1"/>
</dbReference>
<dbReference type="PANTHER" id="PTHR30408">
    <property type="entry name" value="TYPE-1 RESTRICTION ENZYME ECOKI SPECIFICITY PROTEIN"/>
    <property type="match status" value="1"/>
</dbReference>
<dbReference type="AlphaFoldDB" id="A0A5M6A3U7"/>
<accession>A0A5M6A3U7</accession>
<evidence type="ECO:0000256" key="1">
    <source>
        <dbReference type="ARBA" id="ARBA00010923"/>
    </source>
</evidence>
<dbReference type="Gene3D" id="3.90.220.20">
    <property type="entry name" value="DNA methylase specificity domains"/>
    <property type="match status" value="2"/>
</dbReference>
<comment type="caution">
    <text evidence="5">The sequence shown here is derived from an EMBL/GenBank/DDBJ whole genome shotgun (WGS) entry which is preliminary data.</text>
</comment>
<feature type="domain" description="Type I restriction modification DNA specificity" evidence="4">
    <location>
        <begin position="2"/>
        <end position="185"/>
    </location>
</feature>
<evidence type="ECO:0000313" key="5">
    <source>
        <dbReference type="EMBL" id="KAA5404497.1"/>
    </source>
</evidence>
<evidence type="ECO:0000313" key="6">
    <source>
        <dbReference type="Proteomes" id="UP000325055"/>
    </source>
</evidence>
<proteinExistence type="inferred from homology"/>
<reference evidence="5 6" key="1">
    <citation type="journal article" date="2019" name="Nat. Med.">
        <title>A library of human gut bacterial isolates paired with longitudinal multiomics data enables mechanistic microbiome research.</title>
        <authorList>
            <person name="Poyet M."/>
            <person name="Groussin M."/>
            <person name="Gibbons S.M."/>
            <person name="Avila-Pacheco J."/>
            <person name="Jiang X."/>
            <person name="Kearney S.M."/>
            <person name="Perrotta A.R."/>
            <person name="Berdy B."/>
            <person name="Zhao S."/>
            <person name="Lieberman T.D."/>
            <person name="Swanson P.K."/>
            <person name="Smith M."/>
            <person name="Roesemann S."/>
            <person name="Alexander J.E."/>
            <person name="Rich S.A."/>
            <person name="Livny J."/>
            <person name="Vlamakis H."/>
            <person name="Clish C."/>
            <person name="Bullock K."/>
            <person name="Deik A."/>
            <person name="Scott J."/>
            <person name="Pierce K.A."/>
            <person name="Xavier R.J."/>
            <person name="Alm E.J."/>
        </authorList>
    </citation>
    <scope>NUCLEOTIDE SEQUENCE [LARGE SCALE GENOMIC DNA]</scope>
    <source>
        <strain evidence="5 6">BIOML-A7</strain>
    </source>
</reference>
<dbReference type="InterPro" id="IPR044946">
    <property type="entry name" value="Restrct_endonuc_typeI_TRD_sf"/>
</dbReference>
<protein>
    <recommendedName>
        <fullName evidence="4">Type I restriction modification DNA specificity domain-containing protein</fullName>
    </recommendedName>
</protein>
<dbReference type="CDD" id="cd17517">
    <property type="entry name" value="RMtype1_S_EcoKI_StySPI-TRD2-CR2_like"/>
    <property type="match status" value="1"/>
</dbReference>
<evidence type="ECO:0000256" key="2">
    <source>
        <dbReference type="ARBA" id="ARBA00022747"/>
    </source>
</evidence>
<dbReference type="SUPFAM" id="SSF116734">
    <property type="entry name" value="DNA methylase specificity domain"/>
    <property type="match status" value="2"/>
</dbReference>
<dbReference type="InterPro" id="IPR000055">
    <property type="entry name" value="Restrct_endonuc_typeI_TRD"/>
</dbReference>
<dbReference type="RefSeq" id="WP_149950400.1">
    <property type="nucleotide sequence ID" value="NZ_RCXI01000023.1"/>
</dbReference>
<comment type="similarity">
    <text evidence="1">Belongs to the type-I restriction system S methylase family.</text>
</comment>
<keyword evidence="2" id="KW-0680">Restriction system</keyword>
<sequence>MEERKEYRIGELYNVQNGLSKGGEFFGTGYPFVSFKTVFNNYFLPVSILDLAETSEVDRIKYSVKRGDILITRTSETAEELGMSCVALSDMPNATYNGFCKRLRPCHNDIVLPEYIGYLFRSKAIRSIFNSLSSMTTRASLRNDDLLGIKLSLPTINEQKKVASILRTIDTKIELNRRINDNLEQQAQTLFKSWLVDFDPFKNGKFVESEMGMIPEGWKVISLQEYCQEITRGNIPTYVEKSNRPILNQKVNKGVSLEKQYYKYNSENVEVSISKMAHYGDVLLNSLGQGTLGRVHLYKEKLGNVIIDQFITILRTNLFVKSAYLSYTLNRPEYQTIIEGNVTGSTGMWVLTINNVRNIKIIVPKESCFLELAPIINSIYQAISNNTAEMEQLCTLRDCILPHLMSGELKINDLNC</sequence>
<dbReference type="EMBL" id="VVYW01000022">
    <property type="protein sequence ID" value="KAA5404497.1"/>
    <property type="molecule type" value="Genomic_DNA"/>
</dbReference>
<organism evidence="5 6">
    <name type="scientific">Bacteroides cellulosilyticus</name>
    <dbReference type="NCBI Taxonomy" id="246787"/>
    <lineage>
        <taxon>Bacteria</taxon>
        <taxon>Pseudomonadati</taxon>
        <taxon>Bacteroidota</taxon>
        <taxon>Bacteroidia</taxon>
        <taxon>Bacteroidales</taxon>
        <taxon>Bacteroidaceae</taxon>
        <taxon>Bacteroides</taxon>
    </lineage>
</organism>
<evidence type="ECO:0000256" key="3">
    <source>
        <dbReference type="ARBA" id="ARBA00023125"/>
    </source>
</evidence>
<evidence type="ECO:0000259" key="4">
    <source>
        <dbReference type="Pfam" id="PF01420"/>
    </source>
</evidence>
<dbReference type="InterPro" id="IPR052021">
    <property type="entry name" value="Type-I_RS_S_subunit"/>
</dbReference>
<dbReference type="Proteomes" id="UP000325055">
    <property type="component" value="Unassembled WGS sequence"/>
</dbReference>
<gene>
    <name evidence="5" type="ORF">F2Y86_21410</name>
</gene>